<organism evidence="2 3">
    <name type="scientific">Beauveria bassiana</name>
    <name type="common">White muscardine disease fungus</name>
    <name type="synonym">Tritirachium shiotae</name>
    <dbReference type="NCBI Taxonomy" id="176275"/>
    <lineage>
        <taxon>Eukaryota</taxon>
        <taxon>Fungi</taxon>
        <taxon>Dikarya</taxon>
        <taxon>Ascomycota</taxon>
        <taxon>Pezizomycotina</taxon>
        <taxon>Sordariomycetes</taxon>
        <taxon>Hypocreomycetidae</taxon>
        <taxon>Hypocreales</taxon>
        <taxon>Cordycipitaceae</taxon>
        <taxon>Beauveria</taxon>
    </lineage>
</organism>
<evidence type="ECO:0000313" key="2">
    <source>
        <dbReference type="EMBL" id="PMB69594.1"/>
    </source>
</evidence>
<accession>A0A2N6NQP5</accession>
<evidence type="ECO:0000313" key="3">
    <source>
        <dbReference type="Proteomes" id="UP000235728"/>
    </source>
</evidence>
<protein>
    <submittedName>
        <fullName evidence="2">Uncharacterized protein</fullName>
    </submittedName>
</protein>
<reference evidence="2 3" key="1">
    <citation type="journal article" date="2016" name="Appl. Microbiol. Biotechnol.">
        <title>Characterization of T-DNA insertion mutants with decreased virulence in the entomopathogenic fungus Beauveria bassiana JEF-007.</title>
        <authorList>
            <person name="Kim S."/>
            <person name="Lee S.J."/>
            <person name="Nai Y.S."/>
            <person name="Yu J.S."/>
            <person name="Lee M.R."/>
            <person name="Yang Y.T."/>
            <person name="Kim J.S."/>
        </authorList>
    </citation>
    <scope>NUCLEOTIDE SEQUENCE [LARGE SCALE GENOMIC DNA]</scope>
    <source>
        <strain evidence="2 3">JEF-007</strain>
    </source>
</reference>
<proteinExistence type="predicted"/>
<name>A0A2N6NQP5_BEABA</name>
<sequence length="76" mass="8678">MARMQHEERRQHRSYASQSLPHDQSGCFARARHAIGRLSSRIRKPLSLLLNASLMQDILARARVEVITPLPLISCM</sequence>
<dbReference type="EMBL" id="MRVG01000004">
    <property type="protein sequence ID" value="PMB69594.1"/>
    <property type="molecule type" value="Genomic_DNA"/>
</dbReference>
<feature type="compositionally biased region" description="Basic and acidic residues" evidence="1">
    <location>
        <begin position="1"/>
        <end position="10"/>
    </location>
</feature>
<dbReference type="Proteomes" id="UP000235728">
    <property type="component" value="Unassembled WGS sequence"/>
</dbReference>
<dbReference type="AlphaFoldDB" id="A0A2N6NQP5"/>
<feature type="region of interest" description="Disordered" evidence="1">
    <location>
        <begin position="1"/>
        <end position="23"/>
    </location>
</feature>
<gene>
    <name evidence="2" type="ORF">BM221_004238</name>
</gene>
<evidence type="ECO:0000256" key="1">
    <source>
        <dbReference type="SAM" id="MobiDB-lite"/>
    </source>
</evidence>
<comment type="caution">
    <text evidence="2">The sequence shown here is derived from an EMBL/GenBank/DDBJ whole genome shotgun (WGS) entry which is preliminary data.</text>
</comment>